<gene>
    <name evidence="2" type="ORF">GCM10023143_07450</name>
</gene>
<dbReference type="SUPFAM" id="SSF49464">
    <property type="entry name" value="Carboxypeptidase regulatory domain-like"/>
    <property type="match status" value="1"/>
</dbReference>
<evidence type="ECO:0000256" key="1">
    <source>
        <dbReference type="SAM" id="SignalP"/>
    </source>
</evidence>
<keyword evidence="3" id="KW-1185">Reference proteome</keyword>
<feature type="chain" id="PRO_5047399122" description="Carboxypeptidase-like regulatory domain-containing protein" evidence="1">
    <location>
        <begin position="24"/>
        <end position="253"/>
    </location>
</feature>
<comment type="caution">
    <text evidence="2">The sequence shown here is derived from an EMBL/GenBank/DDBJ whole genome shotgun (WGS) entry which is preliminary data.</text>
</comment>
<reference evidence="3" key="1">
    <citation type="journal article" date="2019" name="Int. J. Syst. Evol. Microbiol.">
        <title>The Global Catalogue of Microorganisms (GCM) 10K type strain sequencing project: providing services to taxonomists for standard genome sequencing and annotation.</title>
        <authorList>
            <consortium name="The Broad Institute Genomics Platform"/>
            <consortium name="The Broad Institute Genome Sequencing Center for Infectious Disease"/>
            <person name="Wu L."/>
            <person name="Ma J."/>
        </authorList>
    </citation>
    <scope>NUCLEOTIDE SEQUENCE [LARGE SCALE GENOMIC DNA]</scope>
    <source>
        <strain evidence="3">JCM 17664</strain>
    </source>
</reference>
<sequence length="253" mass="29185">MRRYLAYIICVLALGGIVKRAAAQSPVSLIGTIRDQDTKTPLRMASIHVRGTSDGTLTDSAGNYSIQALPGRWLVFSYLGYYADSVQINSLFPRQRLDIELRKNPYNLAEVEIRGRRIDYSRDSAQRRNLFGDVLDEQKTHGLGAVFSPVSGLYDAFSGRQKRKWRFQKEYAAYEQQKFTESRIRPGQVEILTGLKGDSLDMFMYWYRPSYLFVRRATDYEIFSDIKAAVARFRRLDWKQIKSPAPIRLQSDE</sequence>
<dbReference type="EMBL" id="BAABFN010000001">
    <property type="protein sequence ID" value="GAA4303725.1"/>
    <property type="molecule type" value="Genomic_DNA"/>
</dbReference>
<evidence type="ECO:0000313" key="3">
    <source>
        <dbReference type="Proteomes" id="UP001501207"/>
    </source>
</evidence>
<proteinExistence type="predicted"/>
<dbReference type="Gene3D" id="2.60.40.1120">
    <property type="entry name" value="Carboxypeptidase-like, regulatory domain"/>
    <property type="match status" value="1"/>
</dbReference>
<dbReference type="InterPro" id="IPR008969">
    <property type="entry name" value="CarboxyPept-like_regulatory"/>
</dbReference>
<dbReference type="Proteomes" id="UP001501207">
    <property type="component" value="Unassembled WGS sequence"/>
</dbReference>
<organism evidence="2 3">
    <name type="scientific">Compostibacter hankyongensis</name>
    <dbReference type="NCBI Taxonomy" id="1007089"/>
    <lineage>
        <taxon>Bacteria</taxon>
        <taxon>Pseudomonadati</taxon>
        <taxon>Bacteroidota</taxon>
        <taxon>Chitinophagia</taxon>
        <taxon>Chitinophagales</taxon>
        <taxon>Chitinophagaceae</taxon>
        <taxon>Compostibacter</taxon>
    </lineage>
</organism>
<dbReference type="Pfam" id="PF13715">
    <property type="entry name" value="CarbopepD_reg_2"/>
    <property type="match status" value="1"/>
</dbReference>
<protein>
    <recommendedName>
        <fullName evidence="4">Carboxypeptidase-like regulatory domain-containing protein</fullName>
    </recommendedName>
</protein>
<keyword evidence="1" id="KW-0732">Signal</keyword>
<feature type="signal peptide" evidence="1">
    <location>
        <begin position="1"/>
        <end position="23"/>
    </location>
</feature>
<accession>A0ABP8FHV8</accession>
<evidence type="ECO:0008006" key="4">
    <source>
        <dbReference type="Google" id="ProtNLM"/>
    </source>
</evidence>
<dbReference type="RefSeq" id="WP_344975551.1">
    <property type="nucleotide sequence ID" value="NZ_BAABFN010000001.1"/>
</dbReference>
<name>A0ABP8FHV8_9BACT</name>
<evidence type="ECO:0000313" key="2">
    <source>
        <dbReference type="EMBL" id="GAA4303725.1"/>
    </source>
</evidence>